<proteinExistence type="predicted"/>
<protein>
    <submittedName>
        <fullName evidence="1">Uncharacterized protein</fullName>
    </submittedName>
</protein>
<gene>
    <name evidence="1" type="ORF">GCM10009430_46900</name>
</gene>
<dbReference type="Proteomes" id="UP001501758">
    <property type="component" value="Unassembled WGS sequence"/>
</dbReference>
<reference evidence="2" key="1">
    <citation type="journal article" date="2019" name="Int. J. Syst. Evol. Microbiol.">
        <title>The Global Catalogue of Microorganisms (GCM) 10K type strain sequencing project: providing services to taxonomists for standard genome sequencing and annotation.</title>
        <authorList>
            <consortium name="The Broad Institute Genomics Platform"/>
            <consortium name="The Broad Institute Genome Sequencing Center for Infectious Disease"/>
            <person name="Wu L."/>
            <person name="Ma J."/>
        </authorList>
    </citation>
    <scope>NUCLEOTIDE SEQUENCE [LARGE SCALE GENOMIC DNA]</scope>
    <source>
        <strain evidence="2">JCM 15974</strain>
    </source>
</reference>
<keyword evidence="2" id="KW-1185">Reference proteome</keyword>
<comment type="caution">
    <text evidence="1">The sequence shown here is derived from an EMBL/GenBank/DDBJ whole genome shotgun (WGS) entry which is preliminary data.</text>
</comment>
<accession>A0ABP3UI49</accession>
<dbReference type="EMBL" id="BAAAGE010000007">
    <property type="protein sequence ID" value="GAA0733082.1"/>
    <property type="molecule type" value="Genomic_DNA"/>
</dbReference>
<organism evidence="1 2">
    <name type="scientific">Aquimarina litoralis</name>
    <dbReference type="NCBI Taxonomy" id="584605"/>
    <lineage>
        <taxon>Bacteria</taxon>
        <taxon>Pseudomonadati</taxon>
        <taxon>Bacteroidota</taxon>
        <taxon>Flavobacteriia</taxon>
        <taxon>Flavobacteriales</taxon>
        <taxon>Flavobacteriaceae</taxon>
        <taxon>Aquimarina</taxon>
    </lineage>
</organism>
<name>A0ABP3UI49_9FLAO</name>
<sequence>MIIIGPVPIVSEDEALIQKGIVSNVYEGGTKDIVFKLENNSDVFYINRGLERGLKISLLKKKLIGKEVIFKYPKHWTPLDWDNSSKHISKVETNSEVIFNELKK</sequence>
<evidence type="ECO:0000313" key="2">
    <source>
        <dbReference type="Proteomes" id="UP001501758"/>
    </source>
</evidence>
<evidence type="ECO:0000313" key="1">
    <source>
        <dbReference type="EMBL" id="GAA0733082.1"/>
    </source>
</evidence>